<feature type="domain" description="PAS" evidence="10">
    <location>
        <begin position="206"/>
        <end position="280"/>
    </location>
</feature>
<feature type="transmembrane region" description="Helical" evidence="8">
    <location>
        <begin position="148"/>
        <end position="170"/>
    </location>
</feature>
<dbReference type="Pfam" id="PF08447">
    <property type="entry name" value="PAS_3"/>
    <property type="match status" value="1"/>
</dbReference>
<comment type="subcellular location">
    <subcellularLocation>
        <location evidence="2">Membrane</location>
    </subcellularLocation>
</comment>
<keyword evidence="4" id="KW-0597">Phosphoprotein</keyword>
<dbReference type="Proteomes" id="UP000675664">
    <property type="component" value="Unassembled WGS sequence"/>
</dbReference>
<dbReference type="SUPFAM" id="SSF55785">
    <property type="entry name" value="PYP-like sensor domain (PAS domain)"/>
    <property type="match status" value="1"/>
</dbReference>
<dbReference type="GO" id="GO:0000155">
    <property type="term" value="F:phosphorelay sensor kinase activity"/>
    <property type="evidence" value="ECO:0007669"/>
    <property type="project" value="InterPro"/>
</dbReference>
<keyword evidence="13" id="KW-1185">Reference proteome</keyword>
<dbReference type="SMART" id="SM00091">
    <property type="entry name" value="PAS"/>
    <property type="match status" value="1"/>
</dbReference>
<dbReference type="PANTHER" id="PTHR43711">
    <property type="entry name" value="TWO-COMPONENT HISTIDINE KINASE"/>
    <property type="match status" value="1"/>
</dbReference>
<dbReference type="PRINTS" id="PR00344">
    <property type="entry name" value="BCTRLSENSOR"/>
</dbReference>
<feature type="transmembrane region" description="Helical" evidence="8">
    <location>
        <begin position="35"/>
        <end position="55"/>
    </location>
</feature>
<feature type="transmembrane region" description="Helical" evidence="8">
    <location>
        <begin position="67"/>
        <end position="84"/>
    </location>
</feature>
<feature type="transmembrane region" description="Helical" evidence="8">
    <location>
        <begin position="91"/>
        <end position="110"/>
    </location>
</feature>
<dbReference type="InterPro" id="IPR000014">
    <property type="entry name" value="PAS"/>
</dbReference>
<evidence type="ECO:0000313" key="12">
    <source>
        <dbReference type="EMBL" id="MBR0598909.1"/>
    </source>
</evidence>
<dbReference type="Gene3D" id="3.30.565.10">
    <property type="entry name" value="Histidine kinase-like ATPase, C-terminal domain"/>
    <property type="match status" value="1"/>
</dbReference>
<dbReference type="PROSITE" id="PS50113">
    <property type="entry name" value="PAC"/>
    <property type="match status" value="1"/>
</dbReference>
<dbReference type="SUPFAM" id="SSF47384">
    <property type="entry name" value="Homodimeric domain of signal transducing histidine kinase"/>
    <property type="match status" value="1"/>
</dbReference>
<dbReference type="SMART" id="SM00387">
    <property type="entry name" value="HATPase_c"/>
    <property type="match status" value="1"/>
</dbReference>
<dbReference type="NCBIfam" id="TIGR00229">
    <property type="entry name" value="sensory_box"/>
    <property type="match status" value="1"/>
</dbReference>
<dbReference type="InterPro" id="IPR036890">
    <property type="entry name" value="HATPase_C_sf"/>
</dbReference>
<proteinExistence type="predicted"/>
<evidence type="ECO:0000256" key="5">
    <source>
        <dbReference type="ARBA" id="ARBA00022679"/>
    </source>
</evidence>
<dbReference type="RefSeq" id="WP_227019034.1">
    <property type="nucleotide sequence ID" value="NZ_JAGSND010000009.1"/>
</dbReference>
<evidence type="ECO:0000256" key="3">
    <source>
        <dbReference type="ARBA" id="ARBA00012438"/>
    </source>
</evidence>
<evidence type="ECO:0000256" key="8">
    <source>
        <dbReference type="SAM" id="Phobius"/>
    </source>
</evidence>
<evidence type="ECO:0000256" key="4">
    <source>
        <dbReference type="ARBA" id="ARBA00022553"/>
    </source>
</evidence>
<dbReference type="InterPro" id="IPR003661">
    <property type="entry name" value="HisK_dim/P_dom"/>
</dbReference>
<keyword evidence="5" id="KW-0808">Transferase</keyword>
<dbReference type="Gene3D" id="3.30.450.20">
    <property type="entry name" value="PAS domain"/>
    <property type="match status" value="1"/>
</dbReference>
<accession>A0A8J7W1W8</accession>
<dbReference type="SUPFAM" id="SSF55874">
    <property type="entry name" value="ATPase domain of HSP90 chaperone/DNA topoisomerase II/histidine kinase"/>
    <property type="match status" value="1"/>
</dbReference>
<name>A0A8J7W1W8_9FIRM</name>
<comment type="catalytic activity">
    <reaction evidence="1">
        <text>ATP + protein L-histidine = ADP + protein N-phospho-L-histidine.</text>
        <dbReference type="EC" id="2.7.13.3"/>
    </reaction>
</comment>
<dbReference type="InterPro" id="IPR013655">
    <property type="entry name" value="PAS_fold_3"/>
</dbReference>
<dbReference type="CDD" id="cd00130">
    <property type="entry name" value="PAS"/>
    <property type="match status" value="1"/>
</dbReference>
<dbReference type="PROSITE" id="PS50109">
    <property type="entry name" value="HIS_KIN"/>
    <property type="match status" value="1"/>
</dbReference>
<dbReference type="PANTHER" id="PTHR43711:SF1">
    <property type="entry name" value="HISTIDINE KINASE 1"/>
    <property type="match status" value="1"/>
</dbReference>
<dbReference type="Gene3D" id="1.10.287.130">
    <property type="match status" value="1"/>
</dbReference>
<dbReference type="InterPro" id="IPR004358">
    <property type="entry name" value="Sig_transdc_His_kin-like_C"/>
</dbReference>
<evidence type="ECO:0000259" key="11">
    <source>
        <dbReference type="PROSITE" id="PS50113"/>
    </source>
</evidence>
<dbReference type="PROSITE" id="PS50112">
    <property type="entry name" value="PAS"/>
    <property type="match status" value="1"/>
</dbReference>
<dbReference type="InterPro" id="IPR035965">
    <property type="entry name" value="PAS-like_dom_sf"/>
</dbReference>
<dbReference type="CDD" id="cd00082">
    <property type="entry name" value="HisKA"/>
    <property type="match status" value="1"/>
</dbReference>
<feature type="transmembrane region" description="Helical" evidence="8">
    <location>
        <begin position="116"/>
        <end position="136"/>
    </location>
</feature>
<dbReference type="Pfam" id="PF00512">
    <property type="entry name" value="HisKA"/>
    <property type="match status" value="1"/>
</dbReference>
<feature type="domain" description="PAC" evidence="11">
    <location>
        <begin position="281"/>
        <end position="332"/>
    </location>
</feature>
<evidence type="ECO:0000259" key="9">
    <source>
        <dbReference type="PROSITE" id="PS50109"/>
    </source>
</evidence>
<sequence length="568" mass="65835">MYLPSLIMTFIILTLLMSFVYFYMFARSQERYVRFWGLCWVAYSFSLLFLILYLNMNAIQLMEFRKIFDMANILFLLFGAYAFMHTQIPTYWHRFTLYLAMWLILGIYYRFDLLSIYLPISLYQIIITAMLCHIVYRYWKVPQFEKGLSIAVFILWGAGKAVMSLFEVHYYNLSSLYLMEIIFSNILNFCIFIIYLQKTRTEVAIAERLYRIIAENATDVIFYYTLKPQPAFTYISPSIESLTGYTSDDFYNNPRFYFELVPSEFFDDIKSIFQGTSHYGHDTTFLLLHKNGSTLWGEFNSTVLYEDQEPMAVEGIIRDVTRMKNAENQLRSSKHSRDLLLSYISHELKTPITSILGYVNALNDGTLHQEDEKKAAMEIISSKALTLEHLINDLFQLSKLENNQFSFTFMHFSALELSRQLVHQHLLDIKTAGIKPVIEIDSASLTDINVIVDPKRIDQVFSNIIFNAIKYTKPGDKIKIKFCTDRIAKKYVVSISDTGKGISQEDLPNIFDRFYKSHTPVYNGRESGSGLGLTISREIVTSHGGEISAKSTLGKGSTFTFSIPIYEE</sequence>
<dbReference type="Pfam" id="PF02518">
    <property type="entry name" value="HATPase_c"/>
    <property type="match status" value="1"/>
</dbReference>
<dbReference type="SMART" id="SM00388">
    <property type="entry name" value="HisKA"/>
    <property type="match status" value="1"/>
</dbReference>
<feature type="transmembrane region" description="Helical" evidence="8">
    <location>
        <begin position="6"/>
        <end position="23"/>
    </location>
</feature>
<keyword evidence="8" id="KW-0472">Membrane</keyword>
<evidence type="ECO:0000256" key="2">
    <source>
        <dbReference type="ARBA" id="ARBA00004370"/>
    </source>
</evidence>
<reference evidence="12" key="1">
    <citation type="submission" date="2021-04" db="EMBL/GenBank/DDBJ databases">
        <title>Sinoanaerobacter chloroacetimidivorans sp. nov., an obligate anaerobic bacterium isolated from anaerobic sludge.</title>
        <authorList>
            <person name="Bao Y."/>
        </authorList>
    </citation>
    <scope>NUCLEOTIDE SEQUENCE</scope>
    <source>
        <strain evidence="12">BAD-6</strain>
    </source>
</reference>
<evidence type="ECO:0000256" key="1">
    <source>
        <dbReference type="ARBA" id="ARBA00000085"/>
    </source>
</evidence>
<dbReference type="InterPro" id="IPR003594">
    <property type="entry name" value="HATPase_dom"/>
</dbReference>
<feature type="domain" description="Histidine kinase" evidence="9">
    <location>
        <begin position="343"/>
        <end position="567"/>
    </location>
</feature>
<dbReference type="FunFam" id="3.30.565.10:FF:000006">
    <property type="entry name" value="Sensor histidine kinase WalK"/>
    <property type="match status" value="1"/>
</dbReference>
<keyword evidence="6" id="KW-0418">Kinase</keyword>
<dbReference type="InterPro" id="IPR005467">
    <property type="entry name" value="His_kinase_dom"/>
</dbReference>
<keyword evidence="8" id="KW-1133">Transmembrane helix</keyword>
<dbReference type="CDD" id="cd00075">
    <property type="entry name" value="HATPase"/>
    <property type="match status" value="1"/>
</dbReference>
<dbReference type="EMBL" id="JAGSND010000009">
    <property type="protein sequence ID" value="MBR0598909.1"/>
    <property type="molecule type" value="Genomic_DNA"/>
</dbReference>
<reference evidence="12" key="2">
    <citation type="submission" date="2021-04" db="EMBL/GenBank/DDBJ databases">
        <authorList>
            <person name="Liu J."/>
        </authorList>
    </citation>
    <scope>NUCLEOTIDE SEQUENCE</scope>
    <source>
        <strain evidence="12">BAD-6</strain>
    </source>
</reference>
<keyword evidence="8" id="KW-0812">Transmembrane</keyword>
<gene>
    <name evidence="12" type="ORF">KCX82_13540</name>
</gene>
<dbReference type="EC" id="2.7.13.3" evidence="3"/>
<evidence type="ECO:0000256" key="7">
    <source>
        <dbReference type="ARBA" id="ARBA00023012"/>
    </source>
</evidence>
<feature type="transmembrane region" description="Helical" evidence="8">
    <location>
        <begin position="176"/>
        <end position="196"/>
    </location>
</feature>
<evidence type="ECO:0000259" key="10">
    <source>
        <dbReference type="PROSITE" id="PS50112"/>
    </source>
</evidence>
<dbReference type="GO" id="GO:0016020">
    <property type="term" value="C:membrane"/>
    <property type="evidence" value="ECO:0007669"/>
    <property type="project" value="UniProtKB-SubCell"/>
</dbReference>
<dbReference type="InterPro" id="IPR036097">
    <property type="entry name" value="HisK_dim/P_sf"/>
</dbReference>
<organism evidence="12 13">
    <name type="scientific">Sinanaerobacter chloroacetimidivorans</name>
    <dbReference type="NCBI Taxonomy" id="2818044"/>
    <lineage>
        <taxon>Bacteria</taxon>
        <taxon>Bacillati</taxon>
        <taxon>Bacillota</taxon>
        <taxon>Clostridia</taxon>
        <taxon>Peptostreptococcales</taxon>
        <taxon>Anaerovoracaceae</taxon>
        <taxon>Sinanaerobacter</taxon>
    </lineage>
</organism>
<dbReference type="AlphaFoldDB" id="A0A8J7W1W8"/>
<dbReference type="InterPro" id="IPR000700">
    <property type="entry name" value="PAS-assoc_C"/>
</dbReference>
<comment type="caution">
    <text evidence="12">The sequence shown here is derived from an EMBL/GenBank/DDBJ whole genome shotgun (WGS) entry which is preliminary data.</text>
</comment>
<protein>
    <recommendedName>
        <fullName evidence="3">histidine kinase</fullName>
        <ecNumber evidence="3">2.7.13.3</ecNumber>
    </recommendedName>
</protein>
<evidence type="ECO:0000256" key="6">
    <source>
        <dbReference type="ARBA" id="ARBA00022777"/>
    </source>
</evidence>
<evidence type="ECO:0000313" key="13">
    <source>
        <dbReference type="Proteomes" id="UP000675664"/>
    </source>
</evidence>
<keyword evidence="7" id="KW-0902">Two-component regulatory system</keyword>
<dbReference type="InterPro" id="IPR050736">
    <property type="entry name" value="Sensor_HK_Regulatory"/>
</dbReference>